<name>A0ABX9Q4T3_9BACT</name>
<gene>
    <name evidence="1" type="ORF">D7Y13_44815</name>
</gene>
<accession>A0ABX9Q4T3</accession>
<dbReference type="Proteomes" id="UP000278907">
    <property type="component" value="Unassembled WGS sequence"/>
</dbReference>
<dbReference type="EMBL" id="RAWI01001435">
    <property type="protein sequence ID" value="RKH75241.1"/>
    <property type="molecule type" value="Genomic_DNA"/>
</dbReference>
<comment type="caution">
    <text evidence="1">The sequence shown here is derived from an EMBL/GenBank/DDBJ whole genome shotgun (WGS) entry which is preliminary data.</text>
</comment>
<feature type="non-terminal residue" evidence="1">
    <location>
        <position position="75"/>
    </location>
</feature>
<reference evidence="1 2" key="1">
    <citation type="submission" date="2018-09" db="EMBL/GenBank/DDBJ databases">
        <authorList>
            <person name="Livingstone P.G."/>
            <person name="Whitworth D.E."/>
        </authorList>
    </citation>
    <scope>NUCLEOTIDE SEQUENCE [LARGE SCALE GENOMIC DNA]</scope>
    <source>
        <strain evidence="1 2">CA031B</strain>
    </source>
</reference>
<protein>
    <submittedName>
        <fullName evidence="1">Uncharacterized protein</fullName>
    </submittedName>
</protein>
<proteinExistence type="predicted"/>
<sequence length="75" mass="7926">MASIDEPEVIILESLPIESVGDIDALMVEPEPIIEPIDEPSPPDSDVVVMPAEAIDAPTAPDAELTLDETSMLDA</sequence>
<evidence type="ECO:0000313" key="1">
    <source>
        <dbReference type="EMBL" id="RKH75241.1"/>
    </source>
</evidence>
<keyword evidence="2" id="KW-1185">Reference proteome</keyword>
<evidence type="ECO:0000313" key="2">
    <source>
        <dbReference type="Proteomes" id="UP000278907"/>
    </source>
</evidence>
<organism evidence="1 2">
    <name type="scientific">Corallococcus praedator</name>
    <dbReference type="NCBI Taxonomy" id="2316724"/>
    <lineage>
        <taxon>Bacteria</taxon>
        <taxon>Pseudomonadati</taxon>
        <taxon>Myxococcota</taxon>
        <taxon>Myxococcia</taxon>
        <taxon>Myxococcales</taxon>
        <taxon>Cystobacterineae</taxon>
        <taxon>Myxococcaceae</taxon>
        <taxon>Corallococcus</taxon>
    </lineage>
</organism>